<feature type="modified residue" description="Phosphohistidine" evidence="2">
    <location>
        <position position="294"/>
    </location>
</feature>
<comment type="caution">
    <text evidence="9">The sequence shown here is derived from an EMBL/GenBank/DDBJ whole genome shotgun (WGS) entry which is preliminary data.</text>
</comment>
<evidence type="ECO:0000256" key="4">
    <source>
        <dbReference type="PROSITE-ProRule" id="PRU01091"/>
    </source>
</evidence>
<feature type="domain" description="Response regulatory" evidence="5">
    <location>
        <begin position="366"/>
        <end position="481"/>
    </location>
</feature>
<dbReference type="SUPFAM" id="SSF52172">
    <property type="entry name" value="CheY-like"/>
    <property type="match status" value="3"/>
</dbReference>
<gene>
    <name evidence="9" type="ORF">H6G06_13920</name>
</gene>
<evidence type="ECO:0000256" key="1">
    <source>
        <dbReference type="ARBA" id="ARBA00023125"/>
    </source>
</evidence>
<dbReference type="AlphaFoldDB" id="A0A927A1E5"/>
<proteinExistence type="predicted"/>
<dbReference type="RefSeq" id="WP_190561054.1">
    <property type="nucleotide sequence ID" value="NZ_JACJQU010000007.1"/>
</dbReference>
<dbReference type="CDD" id="cd00383">
    <property type="entry name" value="trans_reg_C"/>
    <property type="match status" value="1"/>
</dbReference>
<dbReference type="PROSITE" id="PS51755">
    <property type="entry name" value="OMPR_PHOB"/>
    <property type="match status" value="1"/>
</dbReference>
<sequence>MKILCVEDDRNIAQLLQITLSKQRYQIELAQDGQAGWNLAEVYTYDLILLDVMLPKLDGITFCKQLRTNQSSNLNPNRDTPVILMTALDAVTNKVMGLDAGADDYLAKPFEIDELLARIRALFRRNQTQKTPLLTWGDLSLNPNSCEVTYREKPIYLAAKEYEILELFLRHPEQIFSTNRLLDRLWTGDEFPSEGAVRAHIKGLRQKLKKAGVRDILETIYKQGYRLKQPELLSKDCQEEITSVVSVASELKAIWEKYRDSYSDRLSIIEQAITSLENGTLTPTQQREAEKEAHTLIGSLGCFGLDTASQISRQIQQLLKQEQELEATEIAHLGQLITQLQQEISQYGCENQAECLSSASTIPSASLLIVDDDLPLAKQMAMEATNWGFQAKIAVNLQQAQEFLAHHFDVILLDINFPDSTENGLDFLAIIRKQYPEIPVVMLTAENSFAQRVEAARLGSKCFLQKPISPSQVLATVIQAIQQVKQPIARLLIVDDDPGLLNLLRTLLEPSGYHLTLLDQPHKFWETLEQTVPDLLILDVEFSVVYLSHQNSEQVNVWSGFDLCSVVRTDARWNRLPVLFLSAHTDIETIQRSFIVGADDFLTKPIVPTELLTRVRTRLEQRQLWKLTEIDALTGLSLRRKVLQDLTRLLQLAQRQQQPFSLAMLDLDNFKSINDQYGHEMGDRVLNYFGKLLNQSFRQEDVVGRWGGEEFVVGMYGTSREDGIGRLAQVLQQFSQNLFTVQNGTKFKVTFSAGIAQVPDDAKDLQTLYQKADIALYQAKAQGRNCICSAH</sequence>
<dbReference type="PROSITE" id="PS50110">
    <property type="entry name" value="RESPONSE_REGULATORY"/>
    <property type="match status" value="3"/>
</dbReference>
<dbReference type="InterPro" id="IPR001789">
    <property type="entry name" value="Sig_transdc_resp-reg_receiver"/>
</dbReference>
<keyword evidence="1 4" id="KW-0238">DNA-binding</keyword>
<dbReference type="CDD" id="cd00156">
    <property type="entry name" value="REC"/>
    <property type="match status" value="2"/>
</dbReference>
<dbReference type="InterPro" id="IPR043128">
    <property type="entry name" value="Rev_trsase/Diguanyl_cyclase"/>
</dbReference>
<evidence type="ECO:0000259" key="8">
    <source>
        <dbReference type="PROSITE" id="PS51755"/>
    </source>
</evidence>
<dbReference type="Gene3D" id="3.40.50.2300">
    <property type="match status" value="3"/>
</dbReference>
<feature type="DNA-binding region" description="OmpR/PhoB-type" evidence="4">
    <location>
        <begin position="131"/>
        <end position="229"/>
    </location>
</feature>
<evidence type="ECO:0000313" key="10">
    <source>
        <dbReference type="Proteomes" id="UP000662185"/>
    </source>
</evidence>
<dbReference type="Pfam" id="PF00990">
    <property type="entry name" value="GGDEF"/>
    <property type="match status" value="1"/>
</dbReference>
<dbReference type="GO" id="GO:0032993">
    <property type="term" value="C:protein-DNA complex"/>
    <property type="evidence" value="ECO:0007669"/>
    <property type="project" value="TreeGrafter"/>
</dbReference>
<dbReference type="PANTHER" id="PTHR48111">
    <property type="entry name" value="REGULATOR OF RPOS"/>
    <property type="match status" value="1"/>
</dbReference>
<evidence type="ECO:0000313" key="9">
    <source>
        <dbReference type="EMBL" id="MBD2294544.1"/>
    </source>
</evidence>
<name>A0A927A1E5_9NOST</name>
<dbReference type="Pfam" id="PF01627">
    <property type="entry name" value="Hpt"/>
    <property type="match status" value="1"/>
</dbReference>
<evidence type="ECO:0000256" key="2">
    <source>
        <dbReference type="PROSITE-ProRule" id="PRU00110"/>
    </source>
</evidence>
<dbReference type="GO" id="GO:0000976">
    <property type="term" value="F:transcription cis-regulatory region binding"/>
    <property type="evidence" value="ECO:0007669"/>
    <property type="project" value="TreeGrafter"/>
</dbReference>
<dbReference type="CDD" id="cd01949">
    <property type="entry name" value="GGDEF"/>
    <property type="match status" value="1"/>
</dbReference>
<dbReference type="InterPro" id="IPR029787">
    <property type="entry name" value="Nucleotide_cyclase"/>
</dbReference>
<accession>A0A927A1E5</accession>
<keyword evidence="10" id="KW-1185">Reference proteome</keyword>
<dbReference type="SUPFAM" id="SSF47226">
    <property type="entry name" value="Histidine-containing phosphotransfer domain, HPT domain"/>
    <property type="match status" value="1"/>
</dbReference>
<dbReference type="Proteomes" id="UP000662185">
    <property type="component" value="Unassembled WGS sequence"/>
</dbReference>
<dbReference type="Gene3D" id="3.30.70.270">
    <property type="match status" value="1"/>
</dbReference>
<feature type="domain" description="OmpR/PhoB-type" evidence="8">
    <location>
        <begin position="131"/>
        <end position="229"/>
    </location>
</feature>
<feature type="modified residue" description="4-aspartylphosphate" evidence="3">
    <location>
        <position position="51"/>
    </location>
</feature>
<evidence type="ECO:0000259" key="6">
    <source>
        <dbReference type="PROSITE" id="PS50887"/>
    </source>
</evidence>
<dbReference type="GO" id="GO:0006355">
    <property type="term" value="P:regulation of DNA-templated transcription"/>
    <property type="evidence" value="ECO:0007669"/>
    <property type="project" value="InterPro"/>
</dbReference>
<dbReference type="EMBL" id="JACJQU010000007">
    <property type="protein sequence ID" value="MBD2294544.1"/>
    <property type="molecule type" value="Genomic_DNA"/>
</dbReference>
<dbReference type="Gene3D" id="1.20.120.160">
    <property type="entry name" value="HPT domain"/>
    <property type="match status" value="1"/>
</dbReference>
<dbReference type="NCBIfam" id="TIGR00254">
    <property type="entry name" value="GGDEF"/>
    <property type="match status" value="1"/>
</dbReference>
<protein>
    <submittedName>
        <fullName evidence="9">Response regulator</fullName>
    </submittedName>
</protein>
<dbReference type="Gene3D" id="1.10.10.10">
    <property type="entry name" value="Winged helix-like DNA-binding domain superfamily/Winged helix DNA-binding domain"/>
    <property type="match status" value="1"/>
</dbReference>
<evidence type="ECO:0000259" key="7">
    <source>
        <dbReference type="PROSITE" id="PS50894"/>
    </source>
</evidence>
<feature type="domain" description="GGDEF" evidence="6">
    <location>
        <begin position="658"/>
        <end position="791"/>
    </location>
</feature>
<dbReference type="Pfam" id="PF00486">
    <property type="entry name" value="Trans_reg_C"/>
    <property type="match status" value="1"/>
</dbReference>
<feature type="domain" description="HPt" evidence="7">
    <location>
        <begin position="247"/>
        <end position="354"/>
    </location>
</feature>
<keyword evidence="3" id="KW-0597">Phosphoprotein</keyword>
<dbReference type="FunFam" id="3.30.70.270:FF:000001">
    <property type="entry name" value="Diguanylate cyclase domain protein"/>
    <property type="match status" value="1"/>
</dbReference>
<organism evidence="9 10">
    <name type="scientific">Anabaena sphaerica FACHB-251</name>
    <dbReference type="NCBI Taxonomy" id="2692883"/>
    <lineage>
        <taxon>Bacteria</taxon>
        <taxon>Bacillati</taxon>
        <taxon>Cyanobacteriota</taxon>
        <taxon>Cyanophyceae</taxon>
        <taxon>Nostocales</taxon>
        <taxon>Nostocaceae</taxon>
        <taxon>Anabaena</taxon>
    </lineage>
</organism>
<dbReference type="PROSITE" id="PS50887">
    <property type="entry name" value="GGDEF"/>
    <property type="match status" value="1"/>
</dbReference>
<feature type="modified residue" description="4-aspartylphosphate" evidence="3">
    <location>
        <position position="539"/>
    </location>
</feature>
<evidence type="ECO:0000256" key="3">
    <source>
        <dbReference type="PROSITE-ProRule" id="PRU00169"/>
    </source>
</evidence>
<feature type="domain" description="Response regulatory" evidence="5">
    <location>
        <begin position="490"/>
        <end position="619"/>
    </location>
</feature>
<dbReference type="InterPro" id="IPR000160">
    <property type="entry name" value="GGDEF_dom"/>
</dbReference>
<dbReference type="Pfam" id="PF00072">
    <property type="entry name" value="Response_reg"/>
    <property type="match status" value="3"/>
</dbReference>
<dbReference type="Gene3D" id="6.10.250.690">
    <property type="match status" value="1"/>
</dbReference>
<evidence type="ECO:0000259" key="5">
    <source>
        <dbReference type="PROSITE" id="PS50110"/>
    </source>
</evidence>
<dbReference type="SMART" id="SM00448">
    <property type="entry name" value="REC"/>
    <property type="match status" value="3"/>
</dbReference>
<dbReference type="InterPro" id="IPR001867">
    <property type="entry name" value="OmpR/PhoB-type_DNA-bd"/>
</dbReference>
<dbReference type="InterPro" id="IPR008207">
    <property type="entry name" value="Sig_transdc_His_kin_Hpt_dom"/>
</dbReference>
<dbReference type="InterPro" id="IPR039420">
    <property type="entry name" value="WalR-like"/>
</dbReference>
<feature type="domain" description="Response regulatory" evidence="5">
    <location>
        <begin position="2"/>
        <end position="123"/>
    </location>
</feature>
<dbReference type="GO" id="GO:0005829">
    <property type="term" value="C:cytosol"/>
    <property type="evidence" value="ECO:0007669"/>
    <property type="project" value="TreeGrafter"/>
</dbReference>
<dbReference type="InterPro" id="IPR011006">
    <property type="entry name" value="CheY-like_superfamily"/>
</dbReference>
<dbReference type="GO" id="GO:0000156">
    <property type="term" value="F:phosphorelay response regulator activity"/>
    <property type="evidence" value="ECO:0007669"/>
    <property type="project" value="TreeGrafter"/>
</dbReference>
<dbReference type="PANTHER" id="PTHR48111:SF15">
    <property type="entry name" value="OMPR SUBFAMILY"/>
    <property type="match status" value="1"/>
</dbReference>
<dbReference type="SMART" id="SM00267">
    <property type="entry name" value="GGDEF"/>
    <property type="match status" value="1"/>
</dbReference>
<reference evidence="10" key="1">
    <citation type="journal article" date="2020" name="ISME J.">
        <title>Comparative genomics reveals insights into cyanobacterial evolution and habitat adaptation.</title>
        <authorList>
            <person name="Chen M.Y."/>
            <person name="Teng W.K."/>
            <person name="Zhao L."/>
            <person name="Hu C.X."/>
            <person name="Zhou Y.K."/>
            <person name="Han B.P."/>
            <person name="Song L.R."/>
            <person name="Shu W.S."/>
        </authorList>
    </citation>
    <scope>NUCLEOTIDE SEQUENCE [LARGE SCALE GENOMIC DNA]</scope>
    <source>
        <strain evidence="10">FACHB-251</strain>
    </source>
</reference>
<feature type="modified residue" description="4-aspartylphosphate" evidence="3">
    <location>
        <position position="414"/>
    </location>
</feature>
<dbReference type="InterPro" id="IPR036641">
    <property type="entry name" value="HPT_dom_sf"/>
</dbReference>
<dbReference type="InterPro" id="IPR036388">
    <property type="entry name" value="WH-like_DNA-bd_sf"/>
</dbReference>
<dbReference type="SMART" id="SM00862">
    <property type="entry name" value="Trans_reg_C"/>
    <property type="match status" value="1"/>
</dbReference>
<dbReference type="SUPFAM" id="SSF55073">
    <property type="entry name" value="Nucleotide cyclase"/>
    <property type="match status" value="1"/>
</dbReference>
<dbReference type="PROSITE" id="PS50894">
    <property type="entry name" value="HPT"/>
    <property type="match status" value="1"/>
</dbReference>